<feature type="binding site" evidence="9">
    <location>
        <position position="121"/>
    </location>
    <ligand>
        <name>NADPH</name>
        <dbReference type="ChEBI" id="CHEBI:57783"/>
    </ligand>
</feature>
<comment type="function">
    <text evidence="9">Catalyzes the NADPH-dependent rearrangement and reduction of 1-deoxy-D-xylulose-5-phosphate (DXP) to 2-C-methyl-D-erythritol 4-phosphate (MEP).</text>
</comment>
<protein>
    <recommendedName>
        <fullName evidence="9">1-deoxy-D-xylulose 5-phosphate reductoisomerase</fullName>
        <shortName evidence="9">DXP reductoisomerase</shortName>
        <ecNumber evidence="9">1.1.1.267</ecNumber>
    </recommendedName>
    <alternativeName>
        <fullName evidence="9">1-deoxyxylulose-5-phosphate reductoisomerase</fullName>
    </alternativeName>
    <alternativeName>
        <fullName evidence="9">2-C-methyl-D-erythritol 4-phosphate synthase</fullName>
    </alternativeName>
</protein>
<feature type="binding site" evidence="9">
    <location>
        <position position="10"/>
    </location>
    <ligand>
        <name>NADPH</name>
        <dbReference type="ChEBI" id="CHEBI:57783"/>
    </ligand>
</feature>
<keyword evidence="3 9" id="KW-0479">Metal-binding</keyword>
<dbReference type="InterPro" id="IPR026877">
    <property type="entry name" value="DXPR_C"/>
</dbReference>
<dbReference type="GO" id="GO:0070402">
    <property type="term" value="F:NADPH binding"/>
    <property type="evidence" value="ECO:0007669"/>
    <property type="project" value="InterPro"/>
</dbReference>
<dbReference type="EC" id="1.1.1.267" evidence="9"/>
<feature type="binding site" evidence="9">
    <location>
        <position position="11"/>
    </location>
    <ligand>
        <name>NADPH</name>
        <dbReference type="ChEBI" id="CHEBI:57783"/>
    </ligand>
</feature>
<evidence type="ECO:0000256" key="2">
    <source>
        <dbReference type="ARBA" id="ARBA00006825"/>
    </source>
</evidence>
<reference evidence="13" key="4">
    <citation type="submission" date="2023-01" db="EMBL/GenBank/DDBJ databases">
        <title>Draft genome sequence of Methylobacterium brachythecii strain NBRC 107710.</title>
        <authorList>
            <person name="Sun Q."/>
            <person name="Mori K."/>
        </authorList>
    </citation>
    <scope>NUCLEOTIDE SEQUENCE</scope>
    <source>
        <strain evidence="13">NBRC 107710</strain>
    </source>
</reference>
<dbReference type="InterPro" id="IPR013512">
    <property type="entry name" value="DXP_reductoisomerase_N"/>
</dbReference>
<evidence type="ECO:0000259" key="11">
    <source>
        <dbReference type="Pfam" id="PF08436"/>
    </source>
</evidence>
<dbReference type="FunFam" id="3.40.50.720:FF:000045">
    <property type="entry name" value="1-deoxy-D-xylulose 5-phosphate reductoisomerase"/>
    <property type="match status" value="1"/>
</dbReference>
<dbReference type="PANTHER" id="PTHR30525">
    <property type="entry name" value="1-DEOXY-D-XYLULOSE 5-PHOSPHATE REDUCTOISOMERASE"/>
    <property type="match status" value="1"/>
</dbReference>
<dbReference type="Pfam" id="PF02670">
    <property type="entry name" value="DXP_reductoisom"/>
    <property type="match status" value="1"/>
</dbReference>
<dbReference type="GO" id="GO:0051484">
    <property type="term" value="P:isopentenyl diphosphate biosynthetic process, methylerythritol 4-phosphate pathway involved in terpenoid biosynthetic process"/>
    <property type="evidence" value="ECO:0007669"/>
    <property type="project" value="UniProtKB-ARBA"/>
</dbReference>
<feature type="binding site" evidence="9">
    <location>
        <position position="149"/>
    </location>
    <ligand>
        <name>Mn(2+)</name>
        <dbReference type="ChEBI" id="CHEBI:29035"/>
    </ligand>
</feature>
<reference evidence="14 15" key="3">
    <citation type="submission" date="2020-08" db="EMBL/GenBank/DDBJ databases">
        <title>Genomic Encyclopedia of Type Strains, Phase IV (KMG-IV): sequencing the most valuable type-strain genomes for metagenomic binning, comparative biology and taxonomic classification.</title>
        <authorList>
            <person name="Goeker M."/>
        </authorList>
    </citation>
    <scope>NUCLEOTIDE SEQUENCE [LARGE SCALE GENOMIC DNA]</scope>
    <source>
        <strain evidence="14 15">DSM 24105</strain>
    </source>
</reference>
<dbReference type="Proteomes" id="UP000517759">
    <property type="component" value="Unassembled WGS sequence"/>
</dbReference>
<comment type="similarity">
    <text evidence="2 9">Belongs to the DXR family.</text>
</comment>
<feature type="binding site" evidence="9">
    <location>
        <position position="209"/>
    </location>
    <ligand>
        <name>1-deoxy-D-xylulose 5-phosphate</name>
        <dbReference type="ChEBI" id="CHEBI:57792"/>
    </ligand>
</feature>
<dbReference type="Pfam" id="PF08436">
    <property type="entry name" value="DXP_redisom_C"/>
    <property type="match status" value="1"/>
</dbReference>
<organism evidence="14 15">
    <name type="scientific">Methylobacterium brachythecii</name>
    <dbReference type="NCBI Taxonomy" id="1176177"/>
    <lineage>
        <taxon>Bacteria</taxon>
        <taxon>Pseudomonadati</taxon>
        <taxon>Pseudomonadota</taxon>
        <taxon>Alphaproteobacteria</taxon>
        <taxon>Hyphomicrobiales</taxon>
        <taxon>Methylobacteriaceae</taxon>
        <taxon>Methylobacterium</taxon>
    </lineage>
</organism>
<dbReference type="GO" id="GO:0016853">
    <property type="term" value="F:isomerase activity"/>
    <property type="evidence" value="ECO:0007669"/>
    <property type="project" value="UniProtKB-KW"/>
</dbReference>
<evidence type="ECO:0000313" key="14">
    <source>
        <dbReference type="EMBL" id="MBB3901564.1"/>
    </source>
</evidence>
<evidence type="ECO:0000256" key="4">
    <source>
        <dbReference type="ARBA" id="ARBA00022857"/>
    </source>
</evidence>
<dbReference type="UniPathway" id="UPA00056">
    <property type="reaction ID" value="UER00092"/>
</dbReference>
<dbReference type="SUPFAM" id="SSF55347">
    <property type="entry name" value="Glyceraldehyde-3-phosphate dehydrogenase-like, C-terminal domain"/>
    <property type="match status" value="1"/>
</dbReference>
<reference evidence="13" key="1">
    <citation type="journal article" date="2014" name="Int. J. Syst. Evol. Microbiol.">
        <title>Complete genome of a new Firmicutes species belonging to the dominant human colonic microbiota ('Ruminococcus bicirculans') reveals two chromosomes and a selective capacity to utilize plant glucans.</title>
        <authorList>
            <consortium name="NISC Comparative Sequencing Program"/>
            <person name="Wegmann U."/>
            <person name="Louis P."/>
            <person name="Goesmann A."/>
            <person name="Henrissat B."/>
            <person name="Duncan S.H."/>
            <person name="Flint H.J."/>
        </authorList>
    </citation>
    <scope>NUCLEOTIDE SEQUENCE</scope>
    <source>
        <strain evidence="13">NBRC 107710</strain>
    </source>
</reference>
<reference evidence="16" key="2">
    <citation type="journal article" date="2019" name="Int. J. Syst. Evol. Microbiol.">
        <title>The Global Catalogue of Microorganisms (GCM) 10K type strain sequencing project: providing services to taxonomists for standard genome sequencing and annotation.</title>
        <authorList>
            <consortium name="The Broad Institute Genomics Platform"/>
            <consortium name="The Broad Institute Genome Sequencing Center for Infectious Disease"/>
            <person name="Wu L."/>
            <person name="Ma J."/>
        </authorList>
    </citation>
    <scope>NUCLEOTIDE SEQUENCE [LARGE SCALE GENOMIC DNA]</scope>
    <source>
        <strain evidence="16">NBRC 107710</strain>
    </source>
</reference>
<dbReference type="InterPro" id="IPR003821">
    <property type="entry name" value="DXP_reductoisomerase"/>
</dbReference>
<dbReference type="Proteomes" id="UP001156881">
    <property type="component" value="Unassembled WGS sequence"/>
</dbReference>
<evidence type="ECO:0000313" key="15">
    <source>
        <dbReference type="Proteomes" id="UP000517759"/>
    </source>
</evidence>
<proteinExistence type="inferred from homology"/>
<feature type="domain" description="DXP reductoisomerase C-terminal" evidence="12">
    <location>
        <begin position="258"/>
        <end position="378"/>
    </location>
</feature>
<feature type="binding site" evidence="9">
    <location>
        <position position="36"/>
    </location>
    <ligand>
        <name>NADPH</name>
        <dbReference type="ChEBI" id="CHEBI:57783"/>
    </ligand>
</feature>
<dbReference type="GO" id="GO:0030604">
    <property type="term" value="F:1-deoxy-D-xylulose-5-phosphate reductoisomerase activity"/>
    <property type="evidence" value="ECO:0007669"/>
    <property type="project" value="UniProtKB-UniRule"/>
</dbReference>
<keyword evidence="14" id="KW-0413">Isomerase</keyword>
<feature type="binding site" evidence="9">
    <location>
        <position position="37"/>
    </location>
    <ligand>
        <name>NADPH</name>
        <dbReference type="ChEBI" id="CHEBI:57783"/>
    </ligand>
</feature>
<feature type="binding site" evidence="9">
    <location>
        <position position="13"/>
    </location>
    <ligand>
        <name>NADPH</name>
        <dbReference type="ChEBI" id="CHEBI:57783"/>
    </ligand>
</feature>
<feature type="binding site" evidence="9">
    <location>
        <position position="123"/>
    </location>
    <ligand>
        <name>NADPH</name>
        <dbReference type="ChEBI" id="CHEBI:57783"/>
    </ligand>
</feature>
<comment type="caution">
    <text evidence="14">The sequence shown here is derived from an EMBL/GenBank/DDBJ whole genome shotgun (WGS) entry which is preliminary data.</text>
</comment>
<feature type="binding site" evidence="9">
    <location>
        <position position="148"/>
    </location>
    <ligand>
        <name>1-deoxy-D-xylulose 5-phosphate</name>
        <dbReference type="ChEBI" id="CHEBI:57792"/>
    </ligand>
</feature>
<dbReference type="InterPro" id="IPR036291">
    <property type="entry name" value="NAD(P)-bd_dom_sf"/>
</dbReference>
<keyword evidence="7 9" id="KW-0414">Isoprene biosynthesis</keyword>
<evidence type="ECO:0000313" key="13">
    <source>
        <dbReference type="EMBL" id="GLS43134.1"/>
    </source>
</evidence>
<evidence type="ECO:0000259" key="12">
    <source>
        <dbReference type="Pfam" id="PF13288"/>
    </source>
</evidence>
<dbReference type="Gene3D" id="3.40.50.720">
    <property type="entry name" value="NAD(P)-binding Rossmann-like Domain"/>
    <property type="match status" value="1"/>
</dbReference>
<dbReference type="GO" id="GO:0030145">
    <property type="term" value="F:manganese ion binding"/>
    <property type="evidence" value="ECO:0007669"/>
    <property type="project" value="TreeGrafter"/>
</dbReference>
<evidence type="ECO:0000256" key="6">
    <source>
        <dbReference type="ARBA" id="ARBA00023211"/>
    </source>
</evidence>
<feature type="binding site" evidence="9">
    <location>
        <position position="149"/>
    </location>
    <ligand>
        <name>1-deoxy-D-xylulose 5-phosphate</name>
        <dbReference type="ChEBI" id="CHEBI:57792"/>
    </ligand>
</feature>
<feature type="binding site" evidence="9">
    <location>
        <position position="12"/>
    </location>
    <ligand>
        <name>NADPH</name>
        <dbReference type="ChEBI" id="CHEBI:57783"/>
    </ligand>
</feature>
<dbReference type="SUPFAM" id="SSF69055">
    <property type="entry name" value="1-deoxy-D-xylulose-5-phosphate reductoisomerase, C-terminal domain"/>
    <property type="match status" value="1"/>
</dbReference>
<dbReference type="InterPro" id="IPR036169">
    <property type="entry name" value="DXPR_C_sf"/>
</dbReference>
<dbReference type="EMBL" id="JACIDN010000002">
    <property type="protein sequence ID" value="MBB3901564.1"/>
    <property type="molecule type" value="Genomic_DNA"/>
</dbReference>
<evidence type="ECO:0000256" key="8">
    <source>
        <dbReference type="ARBA" id="ARBA00048543"/>
    </source>
</evidence>
<keyword evidence="16" id="KW-1185">Reference proteome</keyword>
<accession>A0A7W6F5R2</accession>
<dbReference type="PANTHER" id="PTHR30525:SF0">
    <property type="entry name" value="1-DEOXY-D-XYLULOSE 5-PHOSPHATE REDUCTOISOMERASE, CHLOROPLASTIC"/>
    <property type="match status" value="1"/>
</dbReference>
<keyword evidence="6 9" id="KW-0464">Manganese</keyword>
<dbReference type="EMBL" id="BSPG01000003">
    <property type="protein sequence ID" value="GLS43134.1"/>
    <property type="molecule type" value="Genomic_DNA"/>
</dbReference>
<evidence type="ECO:0000256" key="1">
    <source>
        <dbReference type="ARBA" id="ARBA00005094"/>
    </source>
</evidence>
<name>A0A7W6F5R2_9HYPH</name>
<feature type="domain" description="1-deoxy-D-xylulose 5-phosphate reductoisomerase N-terminal" evidence="10">
    <location>
        <begin position="4"/>
        <end position="129"/>
    </location>
</feature>
<dbReference type="Gene3D" id="1.10.1740.10">
    <property type="match status" value="1"/>
</dbReference>
<feature type="binding site" evidence="9">
    <location>
        <position position="122"/>
    </location>
    <ligand>
        <name>1-deoxy-D-xylulose 5-phosphate</name>
        <dbReference type="ChEBI" id="CHEBI:57792"/>
    </ligand>
</feature>
<feature type="binding site" evidence="9">
    <location>
        <position position="202"/>
    </location>
    <ligand>
        <name>NADPH</name>
        <dbReference type="ChEBI" id="CHEBI:57783"/>
    </ligand>
</feature>
<dbReference type="SUPFAM" id="SSF51735">
    <property type="entry name" value="NAD(P)-binding Rossmann-fold domains"/>
    <property type="match status" value="1"/>
</dbReference>
<feature type="binding site" evidence="9">
    <location>
        <position position="196"/>
    </location>
    <ligand>
        <name>1-deoxy-D-xylulose 5-phosphate</name>
        <dbReference type="ChEBI" id="CHEBI:57792"/>
    </ligand>
</feature>
<feature type="binding site" evidence="9">
    <location>
        <position position="147"/>
    </location>
    <ligand>
        <name>Mn(2+)</name>
        <dbReference type="ChEBI" id="CHEBI:29035"/>
    </ligand>
</feature>
<evidence type="ECO:0000256" key="3">
    <source>
        <dbReference type="ARBA" id="ARBA00022723"/>
    </source>
</evidence>
<evidence type="ECO:0000313" key="16">
    <source>
        <dbReference type="Proteomes" id="UP001156881"/>
    </source>
</evidence>
<keyword evidence="5 9" id="KW-0560">Oxidoreductase</keyword>
<feature type="binding site" evidence="9">
    <location>
        <position position="173"/>
    </location>
    <ligand>
        <name>1-deoxy-D-xylulose 5-phosphate</name>
        <dbReference type="ChEBI" id="CHEBI:57792"/>
    </ligand>
</feature>
<evidence type="ECO:0000256" key="7">
    <source>
        <dbReference type="ARBA" id="ARBA00023229"/>
    </source>
</evidence>
<comment type="caution">
    <text evidence="9">Lacks conserved residue(s) required for the propagation of feature annotation.</text>
</comment>
<comment type="cofactor">
    <cofactor evidence="9">
        <name>Mg(2+)</name>
        <dbReference type="ChEBI" id="CHEBI:18420"/>
    </cofactor>
    <cofactor evidence="9">
        <name>Mn(2+)</name>
        <dbReference type="ChEBI" id="CHEBI:29035"/>
    </cofactor>
</comment>
<sequence>MLTVSILGATGSIGASTVDLLAQHKDRFRVGSLVGGRDAAGLGKLARELNASFAAVADESAGPALAEALAGSGIPSGAGESVVLEAVSRDADIVVAAVSGAAGLKPTHAALRLGRTIALANKESLVCAGDAFMRDAKRYNALLLPVDSEHNALAQALGGGPVDDVAKMTITASGGPFRTWSRERIAAASAAEAAKHPTWSMGMKINIDSASLMNKGLELIEAHHLFAIGHDRLDVIVHPQSIVHGLITWRDGAVTAGLAMPDMRVPIAHCLGLGDRLTIERGRGLDLAATGSLTFEPADEARFPCLRIARAALADGGSAPTVMNAANEIAVAAFIRGEISFYGIAELVERACEHFAPVFRAAPADIEEALAIDAEVRAWSEQALPETRAAG</sequence>
<comment type="catalytic activity">
    <reaction evidence="8">
        <text>2-C-methyl-D-erythritol 4-phosphate + NADP(+) = 1-deoxy-D-xylulose 5-phosphate + NADPH + H(+)</text>
        <dbReference type="Rhea" id="RHEA:13717"/>
        <dbReference type="ChEBI" id="CHEBI:15378"/>
        <dbReference type="ChEBI" id="CHEBI:57783"/>
        <dbReference type="ChEBI" id="CHEBI:57792"/>
        <dbReference type="ChEBI" id="CHEBI:58262"/>
        <dbReference type="ChEBI" id="CHEBI:58349"/>
        <dbReference type="EC" id="1.1.1.267"/>
    </reaction>
    <physiologicalReaction direction="right-to-left" evidence="8">
        <dbReference type="Rhea" id="RHEA:13719"/>
    </physiologicalReaction>
</comment>
<comment type="pathway">
    <text evidence="1 9">Isoprenoid biosynthesis; isopentenyl diphosphate biosynthesis via DXP pathway; isopentenyl diphosphate from 1-deoxy-D-xylulose 5-phosphate: step 1/6.</text>
</comment>
<dbReference type="InterPro" id="IPR013644">
    <property type="entry name" value="DXP_reductoisomerase_C"/>
</dbReference>
<evidence type="ECO:0000259" key="10">
    <source>
        <dbReference type="Pfam" id="PF02670"/>
    </source>
</evidence>
<gene>
    <name evidence="9 13" type="primary">dxr</name>
    <name evidence="13" type="ORF">GCM10007884_11190</name>
    <name evidence="14" type="ORF">GGR33_001050</name>
</gene>
<feature type="binding site" evidence="9">
    <location>
        <position position="214"/>
    </location>
    <ligand>
        <name>1-deoxy-D-xylulose 5-phosphate</name>
        <dbReference type="ChEBI" id="CHEBI:57792"/>
    </ligand>
</feature>
<evidence type="ECO:0000256" key="9">
    <source>
        <dbReference type="HAMAP-Rule" id="MF_00183"/>
    </source>
</evidence>
<feature type="binding site" evidence="9">
    <location>
        <position position="218"/>
    </location>
    <ligand>
        <name>Mn(2+)</name>
        <dbReference type="ChEBI" id="CHEBI:29035"/>
    </ligand>
</feature>
<feature type="binding site" evidence="9">
    <location>
        <position position="215"/>
    </location>
    <ligand>
        <name>1-deoxy-D-xylulose 5-phosphate</name>
        <dbReference type="ChEBI" id="CHEBI:57792"/>
    </ligand>
</feature>
<dbReference type="Pfam" id="PF13288">
    <property type="entry name" value="DXPR_C"/>
    <property type="match status" value="1"/>
</dbReference>
<dbReference type="AlphaFoldDB" id="A0A7W6F5R2"/>
<dbReference type="HAMAP" id="MF_00183">
    <property type="entry name" value="DXP_reductoisom"/>
    <property type="match status" value="1"/>
</dbReference>
<evidence type="ECO:0000256" key="5">
    <source>
        <dbReference type="ARBA" id="ARBA00023002"/>
    </source>
</evidence>
<keyword evidence="4 9" id="KW-0521">NADP</keyword>
<dbReference type="PIRSF" id="PIRSF006205">
    <property type="entry name" value="Dxp_reductismrs"/>
    <property type="match status" value="1"/>
</dbReference>
<feature type="binding site" evidence="9">
    <location>
        <position position="218"/>
    </location>
    <ligand>
        <name>1-deoxy-D-xylulose 5-phosphate</name>
        <dbReference type="ChEBI" id="CHEBI:57792"/>
    </ligand>
</feature>
<feature type="domain" description="1-deoxy-D-xylulose 5-phosphate reductoisomerase C-terminal" evidence="11">
    <location>
        <begin position="143"/>
        <end position="226"/>
    </location>
</feature>
<dbReference type="NCBIfam" id="TIGR00243">
    <property type="entry name" value="Dxr"/>
    <property type="match status" value="1"/>
</dbReference>
<keyword evidence="9" id="KW-0460">Magnesium</keyword>